<accession>A0A0M0JFL9</accession>
<evidence type="ECO:0000313" key="4">
    <source>
        <dbReference type="Proteomes" id="UP000037460"/>
    </source>
</evidence>
<keyword evidence="1" id="KW-0175">Coiled coil</keyword>
<reference evidence="4" key="1">
    <citation type="journal article" date="2015" name="PLoS Genet.">
        <title>Genome Sequence and Transcriptome Analyses of Chrysochromulina tobin: Metabolic Tools for Enhanced Algal Fitness in the Prominent Order Prymnesiales (Haptophyceae).</title>
        <authorList>
            <person name="Hovde B.T."/>
            <person name="Deodato C.R."/>
            <person name="Hunsperger H.M."/>
            <person name="Ryken S.A."/>
            <person name="Yost W."/>
            <person name="Jha R.K."/>
            <person name="Patterson J."/>
            <person name="Monnat R.J. Jr."/>
            <person name="Barlow S.B."/>
            <person name="Starkenburg S.R."/>
            <person name="Cattolico R.A."/>
        </authorList>
    </citation>
    <scope>NUCLEOTIDE SEQUENCE</scope>
    <source>
        <strain evidence="4">CCMP291</strain>
    </source>
</reference>
<dbReference type="InterPro" id="IPR011004">
    <property type="entry name" value="Trimer_LpxA-like_sf"/>
</dbReference>
<keyword evidence="3" id="KW-0548">Nucleotidyltransferase</keyword>
<name>A0A0M0JFL9_9EUKA</name>
<keyword evidence="4" id="KW-1185">Reference proteome</keyword>
<dbReference type="Gene3D" id="2.160.10.10">
    <property type="entry name" value="Hexapeptide repeat proteins"/>
    <property type="match status" value="1"/>
</dbReference>
<keyword evidence="3" id="KW-0808">Transferase</keyword>
<gene>
    <name evidence="3" type="ORF">Ctob_008963</name>
</gene>
<protein>
    <submittedName>
        <fullName evidence="3">Utp--glucose-1-phosphate uridylyltransferase</fullName>
    </submittedName>
</protein>
<dbReference type="SUPFAM" id="SSF51161">
    <property type="entry name" value="Trimeric LpxA-like enzymes"/>
    <property type="match status" value="1"/>
</dbReference>
<feature type="region of interest" description="Disordered" evidence="2">
    <location>
        <begin position="1"/>
        <end position="68"/>
    </location>
</feature>
<dbReference type="AlphaFoldDB" id="A0A0M0JFL9"/>
<organism evidence="3 4">
    <name type="scientific">Chrysochromulina tobinii</name>
    <dbReference type="NCBI Taxonomy" id="1460289"/>
    <lineage>
        <taxon>Eukaryota</taxon>
        <taxon>Haptista</taxon>
        <taxon>Haptophyta</taxon>
        <taxon>Prymnesiophyceae</taxon>
        <taxon>Prymnesiales</taxon>
        <taxon>Chrysochromulinaceae</taxon>
        <taxon>Chrysochromulina</taxon>
    </lineage>
</organism>
<dbReference type="Proteomes" id="UP000037460">
    <property type="component" value="Unassembled WGS sequence"/>
</dbReference>
<proteinExistence type="predicted"/>
<dbReference type="GO" id="GO:0016779">
    <property type="term" value="F:nucleotidyltransferase activity"/>
    <property type="evidence" value="ECO:0007669"/>
    <property type="project" value="UniProtKB-KW"/>
</dbReference>
<evidence type="ECO:0000313" key="3">
    <source>
        <dbReference type="EMBL" id="KOO25384.1"/>
    </source>
</evidence>
<dbReference type="EMBL" id="JWZX01002981">
    <property type="protein sequence ID" value="KOO25384.1"/>
    <property type="molecule type" value="Genomic_DNA"/>
</dbReference>
<evidence type="ECO:0000256" key="1">
    <source>
        <dbReference type="SAM" id="Coils"/>
    </source>
</evidence>
<comment type="caution">
    <text evidence="3">The sequence shown here is derived from an EMBL/GenBank/DDBJ whole genome shotgun (WGS) entry which is preliminary data.</text>
</comment>
<evidence type="ECO:0000256" key="2">
    <source>
        <dbReference type="SAM" id="MobiDB-lite"/>
    </source>
</evidence>
<feature type="coiled-coil region" evidence="1">
    <location>
        <begin position="80"/>
        <end position="142"/>
    </location>
</feature>
<sequence length="292" mass="31370">MAPQVHELTAATKAEATRSLRARPHARQESPPAGRQAHAVDNELPEAPASDAGLPSAAAGSTTRNSAAVERARAHASVAASSAAVLVQQLQAQLAETRAELRDLKVAQKLAETQSQLRDLKAAERSSTVEQLQAQLAQLREAEELEVGLSTTRAEIDALKVMLAHSRCQIDAAHELVEQLRIPRSAAEEFAFMSDAYEYVNGSAGERVLHASRHGQPPFISLDARFYKDATSLKSLLPCGPPSLRRCTSLKIVGRVTIGNEVAFEGDVTVINRGAGVKELPSGVYMDEELEL</sequence>